<evidence type="ECO:0000256" key="11">
    <source>
        <dbReference type="ARBA" id="ARBA00031800"/>
    </source>
</evidence>
<comment type="cofactor">
    <cofactor evidence="1 12">
        <name>FAD</name>
        <dbReference type="ChEBI" id="CHEBI:57692"/>
    </cofactor>
</comment>
<dbReference type="FunFam" id="1.10.10.1800:FF:000001">
    <property type="entry name" value="tRNA uridine 5-carboxymethylaminomethyl modification enzyme MnmG"/>
    <property type="match status" value="1"/>
</dbReference>
<comment type="similarity">
    <text evidence="3 12">Belongs to the MnmG family.</text>
</comment>
<evidence type="ECO:0000256" key="1">
    <source>
        <dbReference type="ARBA" id="ARBA00001974"/>
    </source>
</evidence>
<dbReference type="InterPro" id="IPR047001">
    <property type="entry name" value="MnmG_C_subdom"/>
</dbReference>
<dbReference type="InterPro" id="IPR020595">
    <property type="entry name" value="MnmG-rel_CS"/>
</dbReference>
<comment type="subunit">
    <text evidence="10 12">Homodimer. Heterotetramer of two MnmE and two MnmG subunits.</text>
</comment>
<protein>
    <recommendedName>
        <fullName evidence="4 12">tRNA uridine 5-carboxymethylaminomethyl modification enzyme MnmG</fullName>
    </recommendedName>
    <alternativeName>
        <fullName evidence="11 12">Glucose-inhibited division protein A</fullName>
    </alternativeName>
</protein>
<evidence type="ECO:0000256" key="7">
    <source>
        <dbReference type="ARBA" id="ARBA00022694"/>
    </source>
</evidence>
<dbReference type="InterPro" id="IPR026904">
    <property type="entry name" value="MnmG_C"/>
</dbReference>
<dbReference type="NCBIfam" id="TIGR00136">
    <property type="entry name" value="mnmG_gidA"/>
    <property type="match status" value="1"/>
</dbReference>
<evidence type="ECO:0000256" key="5">
    <source>
        <dbReference type="ARBA" id="ARBA00022490"/>
    </source>
</evidence>
<reference evidence="14" key="1">
    <citation type="journal article" date="2020" name="mSystems">
        <title>Genome- and Community-Level Interaction Insights into Carbon Utilization and Element Cycling Functions of Hydrothermarchaeota in Hydrothermal Sediment.</title>
        <authorList>
            <person name="Zhou Z."/>
            <person name="Liu Y."/>
            <person name="Xu W."/>
            <person name="Pan J."/>
            <person name="Luo Z.H."/>
            <person name="Li M."/>
        </authorList>
    </citation>
    <scope>NUCLEOTIDE SEQUENCE [LARGE SCALE GENOMIC DNA]</scope>
    <source>
        <strain evidence="14">HyVt-219</strain>
    </source>
</reference>
<organism evidence="14">
    <name type="scientific">Aerophobetes bacterium</name>
    <dbReference type="NCBI Taxonomy" id="2030807"/>
    <lineage>
        <taxon>Bacteria</taxon>
        <taxon>Candidatus Aerophobota</taxon>
    </lineage>
</organism>
<name>A0A7V0QQM7_UNCAE</name>
<feature type="binding site" evidence="12">
    <location>
        <position position="371"/>
    </location>
    <ligand>
        <name>FAD</name>
        <dbReference type="ChEBI" id="CHEBI:57692"/>
    </ligand>
</feature>
<dbReference type="InterPro" id="IPR040131">
    <property type="entry name" value="MnmG_N"/>
</dbReference>
<dbReference type="GO" id="GO:0050660">
    <property type="term" value="F:flavin adenine dinucleotide binding"/>
    <property type="evidence" value="ECO:0007669"/>
    <property type="project" value="UniProtKB-UniRule"/>
</dbReference>
<evidence type="ECO:0000256" key="3">
    <source>
        <dbReference type="ARBA" id="ARBA00007653"/>
    </source>
</evidence>
<dbReference type="GO" id="GO:0005829">
    <property type="term" value="C:cytosol"/>
    <property type="evidence" value="ECO:0007669"/>
    <property type="project" value="TreeGrafter"/>
</dbReference>
<dbReference type="Pfam" id="PF21680">
    <property type="entry name" value="GIDA_C_1st"/>
    <property type="match status" value="1"/>
</dbReference>
<feature type="binding site" evidence="12">
    <location>
        <begin position="15"/>
        <end position="20"/>
    </location>
    <ligand>
        <name>FAD</name>
        <dbReference type="ChEBI" id="CHEBI:57692"/>
    </ligand>
</feature>
<dbReference type="Proteomes" id="UP000885660">
    <property type="component" value="Unassembled WGS sequence"/>
</dbReference>
<sequence>MSWIYPEKYDVIVVGGGHAGIEASLASARMGCYTLLITMNLDTIGLMSCNPAVGGVGKGQLVKEIDALGGQMAASVDATAIQYRLLNTKKGPAVRSSRAQVDRQYYRWYMKKVVENEPNLDLKQSRVQEILVDKGKVRGVKTDLDEVYLGKCVIITPGTFLNGLIHIGLIHFPGGRINDFPSQALSESIKKLGFKMGRFKTGTCPRIDGKSIDFSKLRPQPGDEEPSPFSFFTEKVNKDQLPCYITYTSEKAHKIIRKNLDRSPLYTGIIKSTGVRYCPSVEDKVVKFPQKERHQIFLEPEGRETNEYYPNGLSTSLPLDVQLEVLHSIEGLENARIIRPGYGIEHDYVDPTELKPTLETKKVENLFFAGQINGTTGFEEAAAQGIIAGINAALKVKGKPPVIINRSQAYIGVLIDDLVTKGTNEPYRMFTSRVEYRLILREDNADLRLTEIGRKIGLLSKERYERIEEKKKAIEKEIKRLNSIKIFPTGEVNEKLLKLATAPIKSPSSLKEILKRPEVHYKDLKLIYPSFDQKVKEEVARQVEIEVKYEGYIKRQNLEVEKFRQLEDKIIPPDFDFNSVPGLSTEIKEKLSRIRPTSLGQASRISGVTPAAISILMIYLKKKAKE</sequence>
<dbReference type="GO" id="GO:0030488">
    <property type="term" value="P:tRNA methylation"/>
    <property type="evidence" value="ECO:0007669"/>
    <property type="project" value="TreeGrafter"/>
</dbReference>
<feature type="binding site" evidence="12">
    <location>
        <position position="127"/>
    </location>
    <ligand>
        <name>FAD</name>
        <dbReference type="ChEBI" id="CHEBI:57692"/>
    </ligand>
</feature>
<dbReference type="SUPFAM" id="SSF51905">
    <property type="entry name" value="FAD/NAD(P)-binding domain"/>
    <property type="match status" value="1"/>
</dbReference>
<comment type="caution">
    <text evidence="14">The sequence shown here is derived from an EMBL/GenBank/DDBJ whole genome shotgun (WGS) entry which is preliminary data.</text>
</comment>
<dbReference type="InterPro" id="IPR049312">
    <property type="entry name" value="GIDA_C_N"/>
</dbReference>
<dbReference type="InterPro" id="IPR036188">
    <property type="entry name" value="FAD/NAD-bd_sf"/>
</dbReference>
<proteinExistence type="inferred from homology"/>
<keyword evidence="9 12" id="KW-0520">NAD</keyword>
<dbReference type="Pfam" id="PF13932">
    <property type="entry name" value="SAM_GIDA_C"/>
    <property type="match status" value="1"/>
</dbReference>
<evidence type="ECO:0000256" key="9">
    <source>
        <dbReference type="ARBA" id="ARBA00023027"/>
    </source>
</evidence>
<dbReference type="GO" id="GO:0002098">
    <property type="term" value="P:tRNA wobble uridine modification"/>
    <property type="evidence" value="ECO:0007669"/>
    <property type="project" value="InterPro"/>
</dbReference>
<keyword evidence="8 12" id="KW-0274">FAD</keyword>
<comment type="subcellular location">
    <subcellularLocation>
        <location evidence="12">Cytoplasm</location>
    </subcellularLocation>
</comment>
<evidence type="ECO:0000256" key="12">
    <source>
        <dbReference type="HAMAP-Rule" id="MF_00129"/>
    </source>
</evidence>
<dbReference type="PANTHER" id="PTHR11806">
    <property type="entry name" value="GLUCOSE INHIBITED DIVISION PROTEIN A"/>
    <property type="match status" value="1"/>
</dbReference>
<dbReference type="HAMAP" id="MF_00129">
    <property type="entry name" value="MnmG_GidA"/>
    <property type="match status" value="1"/>
</dbReference>
<dbReference type="SMART" id="SM01228">
    <property type="entry name" value="GIDA_assoc_3"/>
    <property type="match status" value="1"/>
</dbReference>
<evidence type="ECO:0000259" key="13">
    <source>
        <dbReference type="SMART" id="SM01228"/>
    </source>
</evidence>
<gene>
    <name evidence="12 14" type="primary">mnmG</name>
    <name evidence="12" type="synonym">gidA</name>
    <name evidence="14" type="ORF">ENG47_04155</name>
</gene>
<dbReference type="Gene3D" id="1.10.150.570">
    <property type="entry name" value="GidA associated domain, C-terminal subdomain"/>
    <property type="match status" value="1"/>
</dbReference>
<evidence type="ECO:0000256" key="8">
    <source>
        <dbReference type="ARBA" id="ARBA00022827"/>
    </source>
</evidence>
<feature type="binding site" evidence="12">
    <location>
        <begin position="274"/>
        <end position="288"/>
    </location>
    <ligand>
        <name>NAD(+)</name>
        <dbReference type="ChEBI" id="CHEBI:57540"/>
    </ligand>
</feature>
<evidence type="ECO:0000256" key="10">
    <source>
        <dbReference type="ARBA" id="ARBA00025948"/>
    </source>
</evidence>
<evidence type="ECO:0000256" key="6">
    <source>
        <dbReference type="ARBA" id="ARBA00022630"/>
    </source>
</evidence>
<evidence type="ECO:0000256" key="4">
    <source>
        <dbReference type="ARBA" id="ARBA00020461"/>
    </source>
</evidence>
<dbReference type="AlphaFoldDB" id="A0A7V0QQM7"/>
<dbReference type="Gene3D" id="1.10.10.1800">
    <property type="entry name" value="tRNA uridine 5-carboxymethylaminomethyl modification enzyme MnmG/GidA"/>
    <property type="match status" value="1"/>
</dbReference>
<feature type="domain" description="tRNA uridine 5-carboxymethylaminomethyl modification enzyme C-terminal subdomain" evidence="13">
    <location>
        <begin position="547"/>
        <end position="618"/>
    </location>
</feature>
<dbReference type="InterPro" id="IPR002218">
    <property type="entry name" value="MnmG-rel"/>
</dbReference>
<comment type="function">
    <text evidence="2 12">NAD-binding protein involved in the addition of a carboxymethylaminomethyl (cmnm) group at the wobble position (U34) of certain tRNAs, forming tRNA-cmnm(5)s(2)U34.</text>
</comment>
<dbReference type="EMBL" id="DRBC01000251">
    <property type="protein sequence ID" value="HDN84931.1"/>
    <property type="molecule type" value="Genomic_DNA"/>
</dbReference>
<dbReference type="InterPro" id="IPR004416">
    <property type="entry name" value="MnmG"/>
</dbReference>
<dbReference type="FunFam" id="1.10.150.570:FF:000001">
    <property type="entry name" value="tRNA uridine 5-carboxymethylaminomethyl modification enzyme MnmG"/>
    <property type="match status" value="1"/>
</dbReference>
<evidence type="ECO:0000313" key="14">
    <source>
        <dbReference type="EMBL" id="HDN84931.1"/>
    </source>
</evidence>
<dbReference type="Gene3D" id="3.50.50.60">
    <property type="entry name" value="FAD/NAD(P)-binding domain"/>
    <property type="match status" value="2"/>
</dbReference>
<keyword evidence="7 12" id="KW-0819">tRNA processing</keyword>
<dbReference type="InterPro" id="IPR044920">
    <property type="entry name" value="MnmG_C_subdom_sf"/>
</dbReference>
<dbReference type="FunFam" id="3.50.50.60:FF:000002">
    <property type="entry name" value="tRNA uridine 5-carboxymethylaminomethyl modification enzyme MnmG"/>
    <property type="match status" value="1"/>
</dbReference>
<dbReference type="PANTHER" id="PTHR11806:SF0">
    <property type="entry name" value="PROTEIN MTO1 HOMOLOG, MITOCHONDRIAL"/>
    <property type="match status" value="1"/>
</dbReference>
<feature type="binding site" evidence="12">
    <location>
        <position position="182"/>
    </location>
    <ligand>
        <name>FAD</name>
        <dbReference type="ChEBI" id="CHEBI:57692"/>
    </ligand>
</feature>
<evidence type="ECO:0000256" key="2">
    <source>
        <dbReference type="ARBA" id="ARBA00003717"/>
    </source>
</evidence>
<keyword evidence="6 12" id="KW-0285">Flavoprotein</keyword>
<dbReference type="PROSITE" id="PS01280">
    <property type="entry name" value="GIDA_1"/>
    <property type="match status" value="1"/>
</dbReference>
<dbReference type="Pfam" id="PF01134">
    <property type="entry name" value="GIDA"/>
    <property type="match status" value="1"/>
</dbReference>
<keyword evidence="5 12" id="KW-0963">Cytoplasm</keyword>
<accession>A0A7V0QQM7</accession>